<dbReference type="WBParaSite" id="nRc.2.0.1.t13737-RA">
    <property type="protein sequence ID" value="nRc.2.0.1.t13737-RA"/>
    <property type="gene ID" value="nRc.2.0.1.g13737"/>
</dbReference>
<reference evidence="4" key="1">
    <citation type="submission" date="2022-11" db="UniProtKB">
        <authorList>
            <consortium name="WormBaseParasite"/>
        </authorList>
    </citation>
    <scope>IDENTIFICATION</scope>
</reference>
<protein>
    <submittedName>
        <fullName evidence="4">PH domain-containing protein</fullName>
    </submittedName>
</protein>
<dbReference type="Gene3D" id="2.30.29.30">
    <property type="entry name" value="Pleckstrin-homology domain (PH domain)/Phosphotyrosine-binding domain (PTB)"/>
    <property type="match status" value="1"/>
</dbReference>
<dbReference type="AlphaFoldDB" id="A0A915IK19"/>
<feature type="domain" description="PH" evidence="2">
    <location>
        <begin position="53"/>
        <end position="162"/>
    </location>
</feature>
<name>A0A915IK19_ROMCU</name>
<sequence length="162" mass="18998">MHSTLHPSVAWRKRKPSVALSIESRDDFLMSSVASSKSDDNSNNSHKRHEKDILDLHGWLLKWTNYIKGYQKRWFVLTDGTLSYYRRPEYGYALLHQQFLNAQKVELLGSDKRNLANVDGKWARDRVASRWCKQPSNKKDETSHMLRPTVTPRSAQQDREQK</sequence>
<organism evidence="3 4">
    <name type="scientific">Romanomermis culicivorax</name>
    <name type="common">Nematode worm</name>
    <dbReference type="NCBI Taxonomy" id="13658"/>
    <lineage>
        <taxon>Eukaryota</taxon>
        <taxon>Metazoa</taxon>
        <taxon>Ecdysozoa</taxon>
        <taxon>Nematoda</taxon>
        <taxon>Enoplea</taxon>
        <taxon>Dorylaimia</taxon>
        <taxon>Mermithida</taxon>
        <taxon>Mermithoidea</taxon>
        <taxon>Mermithidae</taxon>
        <taxon>Romanomermis</taxon>
    </lineage>
</organism>
<accession>A0A915IK19</accession>
<dbReference type="Proteomes" id="UP000887565">
    <property type="component" value="Unplaced"/>
</dbReference>
<evidence type="ECO:0000313" key="4">
    <source>
        <dbReference type="WBParaSite" id="nRc.2.0.1.t13737-RA"/>
    </source>
</evidence>
<dbReference type="InterPro" id="IPR011993">
    <property type="entry name" value="PH-like_dom_sf"/>
</dbReference>
<evidence type="ECO:0000313" key="3">
    <source>
        <dbReference type="Proteomes" id="UP000887565"/>
    </source>
</evidence>
<evidence type="ECO:0000256" key="1">
    <source>
        <dbReference type="SAM" id="MobiDB-lite"/>
    </source>
</evidence>
<feature type="region of interest" description="Disordered" evidence="1">
    <location>
        <begin position="133"/>
        <end position="162"/>
    </location>
</feature>
<keyword evidence="3" id="KW-1185">Reference proteome</keyword>
<dbReference type="Pfam" id="PF00169">
    <property type="entry name" value="PH"/>
    <property type="match status" value="1"/>
</dbReference>
<dbReference type="SUPFAM" id="SSF50729">
    <property type="entry name" value="PH domain-like"/>
    <property type="match status" value="1"/>
</dbReference>
<proteinExistence type="predicted"/>
<dbReference type="PROSITE" id="PS50003">
    <property type="entry name" value="PH_DOMAIN"/>
    <property type="match status" value="1"/>
</dbReference>
<evidence type="ECO:0000259" key="2">
    <source>
        <dbReference type="PROSITE" id="PS50003"/>
    </source>
</evidence>
<dbReference type="InterPro" id="IPR001849">
    <property type="entry name" value="PH_domain"/>
</dbReference>